<keyword evidence="4" id="KW-1185">Reference proteome</keyword>
<comment type="caution">
    <text evidence="3">The sequence shown here is derived from an EMBL/GenBank/DDBJ whole genome shotgun (WGS) entry which is preliminary data.</text>
</comment>
<dbReference type="Proteomes" id="UP001174909">
    <property type="component" value="Unassembled WGS sequence"/>
</dbReference>
<dbReference type="AlphaFoldDB" id="A0AA35WM65"/>
<evidence type="ECO:0000313" key="4">
    <source>
        <dbReference type="Proteomes" id="UP001174909"/>
    </source>
</evidence>
<keyword evidence="2" id="KW-0472">Membrane</keyword>
<feature type="region of interest" description="Disordered" evidence="1">
    <location>
        <begin position="90"/>
        <end position="112"/>
    </location>
</feature>
<organism evidence="3 4">
    <name type="scientific">Geodia barretti</name>
    <name type="common">Barrett's horny sponge</name>
    <dbReference type="NCBI Taxonomy" id="519541"/>
    <lineage>
        <taxon>Eukaryota</taxon>
        <taxon>Metazoa</taxon>
        <taxon>Porifera</taxon>
        <taxon>Demospongiae</taxon>
        <taxon>Heteroscleromorpha</taxon>
        <taxon>Tetractinellida</taxon>
        <taxon>Astrophorina</taxon>
        <taxon>Geodiidae</taxon>
        <taxon>Geodia</taxon>
    </lineage>
</organism>
<protein>
    <submittedName>
        <fullName evidence="3">Uncharacterized protein</fullName>
    </submittedName>
</protein>
<keyword evidence="2" id="KW-0812">Transmembrane</keyword>
<dbReference type="EMBL" id="CASHTH010001926">
    <property type="protein sequence ID" value="CAI8021986.1"/>
    <property type="molecule type" value="Genomic_DNA"/>
</dbReference>
<evidence type="ECO:0000256" key="1">
    <source>
        <dbReference type="SAM" id="MobiDB-lite"/>
    </source>
</evidence>
<evidence type="ECO:0000313" key="3">
    <source>
        <dbReference type="EMBL" id="CAI8021986.1"/>
    </source>
</evidence>
<gene>
    <name evidence="3" type="ORF">GBAR_LOCUS12948</name>
</gene>
<name>A0AA35WM65_GEOBA</name>
<feature type="non-terminal residue" evidence="3">
    <location>
        <position position="1"/>
    </location>
</feature>
<evidence type="ECO:0000256" key="2">
    <source>
        <dbReference type="SAM" id="Phobius"/>
    </source>
</evidence>
<feature type="transmembrane region" description="Helical" evidence="2">
    <location>
        <begin position="37"/>
        <end position="63"/>
    </location>
</feature>
<sequence>VPVEGYFFCDPDRNNNNNDKYISIGIHYPIPTLIKTAAIFGIGSGAALIGIITFGISIACIVFKRSHRRARPRLYTEDNPAYGVTLGVRYKPSRKTDSSPTHTQEPVYDTIR</sequence>
<accession>A0AA35WM65</accession>
<reference evidence="3" key="1">
    <citation type="submission" date="2023-03" db="EMBL/GenBank/DDBJ databases">
        <authorList>
            <person name="Steffen K."/>
            <person name="Cardenas P."/>
        </authorList>
    </citation>
    <scope>NUCLEOTIDE SEQUENCE</scope>
</reference>
<keyword evidence="2" id="KW-1133">Transmembrane helix</keyword>
<proteinExistence type="predicted"/>